<gene>
    <name evidence="2" type="ORF">GHT06_012596</name>
</gene>
<dbReference type="SUPFAM" id="SSF101082">
    <property type="entry name" value="Typo IV secretion system protein TraC"/>
    <property type="match status" value="1"/>
</dbReference>
<keyword evidence="3" id="KW-1185">Reference proteome</keyword>
<name>A0AAD5KW72_9CRUS</name>
<dbReference type="Proteomes" id="UP000820818">
    <property type="component" value="Linkage Group LG3"/>
</dbReference>
<feature type="compositionally biased region" description="Polar residues" evidence="1">
    <location>
        <begin position="74"/>
        <end position="95"/>
    </location>
</feature>
<reference evidence="2 3" key="1">
    <citation type="submission" date="2022-05" db="EMBL/GenBank/DDBJ databases">
        <title>A multi-omics perspective on studying reproductive biology in Daphnia sinensis.</title>
        <authorList>
            <person name="Jia J."/>
        </authorList>
    </citation>
    <scope>NUCLEOTIDE SEQUENCE [LARGE SCALE GENOMIC DNA]</scope>
    <source>
        <strain evidence="2 3">WSL</strain>
    </source>
</reference>
<evidence type="ECO:0000256" key="1">
    <source>
        <dbReference type="SAM" id="MobiDB-lite"/>
    </source>
</evidence>
<evidence type="ECO:0000313" key="2">
    <source>
        <dbReference type="EMBL" id="KAI9561636.1"/>
    </source>
</evidence>
<evidence type="ECO:0000313" key="3">
    <source>
        <dbReference type="Proteomes" id="UP000820818"/>
    </source>
</evidence>
<protein>
    <submittedName>
        <fullName evidence="2">Uncharacterized protein</fullName>
    </submittedName>
</protein>
<dbReference type="AlphaFoldDB" id="A0AAD5KW72"/>
<comment type="caution">
    <text evidence="2">The sequence shown here is derived from an EMBL/GenBank/DDBJ whole genome shotgun (WGS) entry which is preliminary data.</text>
</comment>
<sequence length="498" mass="52812">MSALCAFPPLIPAGGGGGGGVYSAGYMADVSSSSNRGSSFSAAYSNNAMTTSQRISSASIPAYGSTFAAFPPTTTGKSIKMTQPESAWSSRTTSDVPPAAKRRCTDKMRSTVWSDQAQIWPASSSIPASVCPSGCTMCHLQRQQQQQQQQHYPSLNNGFQQYDCRRPLQEKHQNREEVAGNMAAVLKSGMKSADATTTVRMPNVNRSLSVDPKKDYSAPLHVDCSVEYDLPRIVRPPPGAQPLLILAPPRPSAVPLATPTGYQTWTANSLSHHPPHWNQQGARIKSDKPSAASVKSHPAAMQQQKLNSTTISGAIRNNSGGGVACGCPSCCLAARPSLPPHVYAGPTGVGGGAGWMNQHWSPPAGATASSAGFNYAPPQQQQQQQQQQQPTYQQMAAFHNIDQQPQQPQTVINRRRKRSPEVIPSSSGGGGGMSTTSDKMQRLYSTAQWMPNPSSIQAAAEAAFVAAAAAAAAAASHRYVTSSPAWMHASAQPLKFHC</sequence>
<feature type="compositionally biased region" description="Polar residues" evidence="1">
    <location>
        <begin position="401"/>
        <end position="412"/>
    </location>
</feature>
<accession>A0AAD5KW72</accession>
<dbReference type="EMBL" id="WJBH02000003">
    <property type="protein sequence ID" value="KAI9561636.1"/>
    <property type="molecule type" value="Genomic_DNA"/>
</dbReference>
<feature type="compositionally biased region" description="Low complexity" evidence="1">
    <location>
        <begin position="361"/>
        <end position="394"/>
    </location>
</feature>
<feature type="region of interest" description="Disordered" evidence="1">
    <location>
        <begin position="74"/>
        <end position="101"/>
    </location>
</feature>
<feature type="region of interest" description="Disordered" evidence="1">
    <location>
        <begin position="278"/>
        <end position="302"/>
    </location>
</feature>
<organism evidence="2 3">
    <name type="scientific">Daphnia sinensis</name>
    <dbReference type="NCBI Taxonomy" id="1820382"/>
    <lineage>
        <taxon>Eukaryota</taxon>
        <taxon>Metazoa</taxon>
        <taxon>Ecdysozoa</taxon>
        <taxon>Arthropoda</taxon>
        <taxon>Crustacea</taxon>
        <taxon>Branchiopoda</taxon>
        <taxon>Diplostraca</taxon>
        <taxon>Cladocera</taxon>
        <taxon>Anomopoda</taxon>
        <taxon>Daphniidae</taxon>
        <taxon>Daphnia</taxon>
        <taxon>Daphnia similis group</taxon>
    </lineage>
</organism>
<feature type="region of interest" description="Disordered" evidence="1">
    <location>
        <begin position="360"/>
        <end position="437"/>
    </location>
</feature>
<proteinExistence type="predicted"/>